<protein>
    <submittedName>
        <fullName evidence="1">Uncharacterized protein</fullName>
    </submittedName>
</protein>
<dbReference type="PATRIC" id="fig|796385.3.peg.1031"/>
<gene>
    <name evidence="1" type="ORF">MCM1_0819</name>
</gene>
<reference evidence="2" key="1">
    <citation type="submission" date="2014-06" db="EMBL/GenBank/DDBJ databases">
        <title>The complete genome sequence of Methanosarcina barkeri CM1.</title>
        <authorList>
            <consortium name="Pastoral Greenhouse Gas Research Consortium"/>
            <person name="Lambie S.C."/>
            <person name="Leahy S.C."/>
            <person name="Kelly W.J."/>
            <person name="Li D."/>
            <person name="Reilly K."/>
            <person name="Attwood G.T."/>
            <person name="Altermann E."/>
        </authorList>
    </citation>
    <scope>NUCLEOTIDE SEQUENCE [LARGE SCALE GENOMIC DNA]</scope>
    <source>
        <strain evidence="2">CM1</strain>
    </source>
</reference>
<reference evidence="1 2" key="2">
    <citation type="journal article" date="2015" name="Stand. Genomic Sci.">
        <title>The complete genome sequence of the rumen methanogen Methanosarcina barkeri CM1.</title>
        <authorList>
            <person name="Lambie S.C."/>
            <person name="Kelly W.J."/>
            <person name="Leahy S.C."/>
            <person name="Li D."/>
            <person name="Reilly K."/>
            <person name="McAllister T.A."/>
            <person name="Valle E.R."/>
            <person name="Attwood G.T."/>
            <person name="Altermann E."/>
        </authorList>
    </citation>
    <scope>NUCLEOTIDE SEQUENCE [LARGE SCALE GENOMIC DNA]</scope>
    <source>
        <strain evidence="1 2">CM1</strain>
    </source>
</reference>
<accession>A0A0G3CB23</accession>
<evidence type="ECO:0000313" key="2">
    <source>
        <dbReference type="Proteomes" id="UP000035331"/>
    </source>
</evidence>
<evidence type="ECO:0000313" key="1">
    <source>
        <dbReference type="EMBL" id="AKJ37895.1"/>
    </source>
</evidence>
<proteinExistence type="predicted"/>
<name>A0A0G3CB23_METBA</name>
<dbReference type="AlphaFoldDB" id="A0A0G3CB23"/>
<sequence length="78" mass="8784">MAKLQQKAISESGWLIIPRDIVRAKGWLKSDEFLVMDAPNGVKSVIGDEAVKQQFETLSGIKMKTSLYPQLIAYFEII</sequence>
<dbReference type="Proteomes" id="UP000035331">
    <property type="component" value="Chromosome"/>
</dbReference>
<organism evidence="1 2">
    <name type="scientific">Methanosarcina barkeri CM1</name>
    <dbReference type="NCBI Taxonomy" id="796385"/>
    <lineage>
        <taxon>Archaea</taxon>
        <taxon>Methanobacteriati</taxon>
        <taxon>Methanobacteriota</taxon>
        <taxon>Stenosarchaea group</taxon>
        <taxon>Methanomicrobia</taxon>
        <taxon>Methanosarcinales</taxon>
        <taxon>Methanosarcinaceae</taxon>
        <taxon>Methanosarcina</taxon>
    </lineage>
</organism>
<dbReference type="EMBL" id="CP008746">
    <property type="protein sequence ID" value="AKJ37895.1"/>
    <property type="molecule type" value="Genomic_DNA"/>
</dbReference>